<evidence type="ECO:0000313" key="5">
    <source>
        <dbReference type="EMBL" id="MCF4006311.1"/>
    </source>
</evidence>
<evidence type="ECO:0000259" key="3">
    <source>
        <dbReference type="Pfam" id="PF01205"/>
    </source>
</evidence>
<comment type="caution">
    <text evidence="5">The sequence shown here is derived from an EMBL/GenBank/DDBJ whole genome shotgun (WGS) entry which is preliminary data.</text>
</comment>
<gene>
    <name evidence="5" type="ORF">L1O03_03840</name>
</gene>
<name>A0A9X1QNP5_9CORY</name>
<comment type="similarity">
    <text evidence="1">Belongs to the IMPACT family.</text>
</comment>
<dbReference type="PANTHER" id="PTHR16301">
    <property type="entry name" value="IMPACT-RELATED"/>
    <property type="match status" value="1"/>
</dbReference>
<sequence>MYVCPAEGFSDQCSWEIQRSRFITVIARVDSEDEARDTIELVRSQFPDARHHCHAFIIHTEGAQPREHSSDDGEPAGTAGRPMLDVLRGSGMENILAVVVRYFGGIKLGTGGLVKAYSHSVELGLELVPRVRRSIQTLLALDLAHSEAGKVEAELRGRGVSIAETTYGAHVTLTLASPEKEIEGLQALVASITQGEGELRGAGEEWVEHPLAEGEHR</sequence>
<protein>
    <submittedName>
        <fullName evidence="5">YigZ family protein</fullName>
    </submittedName>
</protein>
<dbReference type="PANTHER" id="PTHR16301:SF20">
    <property type="entry name" value="IMPACT FAMILY MEMBER YIGZ"/>
    <property type="match status" value="1"/>
</dbReference>
<dbReference type="RefSeq" id="WP_236118122.1">
    <property type="nucleotide sequence ID" value="NZ_JAKGSI010000002.1"/>
</dbReference>
<evidence type="ECO:0000313" key="6">
    <source>
        <dbReference type="Proteomes" id="UP001139336"/>
    </source>
</evidence>
<dbReference type="NCBIfam" id="TIGR00257">
    <property type="entry name" value="IMPACT_YIGZ"/>
    <property type="match status" value="1"/>
</dbReference>
<dbReference type="EMBL" id="JAKGSI010000002">
    <property type="protein sequence ID" value="MCF4006311.1"/>
    <property type="molecule type" value="Genomic_DNA"/>
</dbReference>
<dbReference type="PROSITE" id="PS00910">
    <property type="entry name" value="UPF0029"/>
    <property type="match status" value="1"/>
</dbReference>
<accession>A0A9X1QNP5</accession>
<dbReference type="Gene3D" id="3.30.230.30">
    <property type="entry name" value="Impact, N-terminal domain"/>
    <property type="match status" value="1"/>
</dbReference>
<evidence type="ECO:0000256" key="1">
    <source>
        <dbReference type="ARBA" id="ARBA00007665"/>
    </source>
</evidence>
<dbReference type="AlphaFoldDB" id="A0A9X1QNP5"/>
<dbReference type="InterPro" id="IPR015269">
    <property type="entry name" value="UPF0029_Impact_C"/>
</dbReference>
<dbReference type="Proteomes" id="UP001139336">
    <property type="component" value="Unassembled WGS sequence"/>
</dbReference>
<dbReference type="InterPro" id="IPR020569">
    <property type="entry name" value="UPF0029_Impact_CS"/>
</dbReference>
<feature type="region of interest" description="Disordered" evidence="2">
    <location>
        <begin position="61"/>
        <end position="81"/>
    </location>
</feature>
<dbReference type="InterPro" id="IPR020568">
    <property type="entry name" value="Ribosomal_Su5_D2-typ_SF"/>
</dbReference>
<feature type="domain" description="Impact N-terminal" evidence="3">
    <location>
        <begin position="19"/>
        <end position="122"/>
    </location>
</feature>
<dbReference type="GO" id="GO:0005737">
    <property type="term" value="C:cytoplasm"/>
    <property type="evidence" value="ECO:0007669"/>
    <property type="project" value="TreeGrafter"/>
</dbReference>
<organism evidence="5 6">
    <name type="scientific">Corynebacterium uropygiale</name>
    <dbReference type="NCBI Taxonomy" id="1775911"/>
    <lineage>
        <taxon>Bacteria</taxon>
        <taxon>Bacillati</taxon>
        <taxon>Actinomycetota</taxon>
        <taxon>Actinomycetes</taxon>
        <taxon>Mycobacteriales</taxon>
        <taxon>Corynebacteriaceae</taxon>
        <taxon>Corynebacterium</taxon>
    </lineage>
</organism>
<dbReference type="InterPro" id="IPR015796">
    <property type="entry name" value="Impact_YigZ-like"/>
</dbReference>
<dbReference type="InterPro" id="IPR023582">
    <property type="entry name" value="Impact"/>
</dbReference>
<keyword evidence="6" id="KW-1185">Reference proteome</keyword>
<proteinExistence type="inferred from homology"/>
<dbReference type="Pfam" id="PF09186">
    <property type="entry name" value="DUF1949"/>
    <property type="match status" value="1"/>
</dbReference>
<dbReference type="Pfam" id="PF01205">
    <property type="entry name" value="Impact_N"/>
    <property type="match status" value="1"/>
</dbReference>
<dbReference type="InterPro" id="IPR035647">
    <property type="entry name" value="EFG_III/V"/>
</dbReference>
<evidence type="ECO:0000259" key="4">
    <source>
        <dbReference type="Pfam" id="PF09186"/>
    </source>
</evidence>
<evidence type="ECO:0000256" key="2">
    <source>
        <dbReference type="SAM" id="MobiDB-lite"/>
    </source>
</evidence>
<feature type="domain" description="UPF0029" evidence="4">
    <location>
        <begin position="143"/>
        <end position="195"/>
    </location>
</feature>
<dbReference type="SUPFAM" id="SSF54980">
    <property type="entry name" value="EF-G C-terminal domain-like"/>
    <property type="match status" value="1"/>
</dbReference>
<dbReference type="InterPro" id="IPR001498">
    <property type="entry name" value="Impact_N"/>
</dbReference>
<dbReference type="InterPro" id="IPR036956">
    <property type="entry name" value="Impact_N_sf"/>
</dbReference>
<reference evidence="5" key="1">
    <citation type="submission" date="2022-01" db="EMBL/GenBank/DDBJ databases">
        <title>Corynebacterium sp. nov isolated from isolated from the feces of the greater white-fronted geese (Anser albifrons) at Poyang Lake, PR China.</title>
        <authorList>
            <person name="Liu Q."/>
        </authorList>
    </citation>
    <scope>NUCLEOTIDE SEQUENCE</scope>
    <source>
        <strain evidence="5">JCM 32435</strain>
    </source>
</reference>
<dbReference type="SUPFAM" id="SSF54211">
    <property type="entry name" value="Ribosomal protein S5 domain 2-like"/>
    <property type="match status" value="1"/>
</dbReference>
<dbReference type="GO" id="GO:0006446">
    <property type="term" value="P:regulation of translational initiation"/>
    <property type="evidence" value="ECO:0007669"/>
    <property type="project" value="TreeGrafter"/>
</dbReference>